<comment type="caution">
    <text evidence="5">The sequence shown here is derived from an EMBL/GenBank/DDBJ whole genome shotgun (WGS) entry which is preliminary data.</text>
</comment>
<feature type="coiled-coil region" evidence="1">
    <location>
        <begin position="525"/>
        <end position="588"/>
    </location>
</feature>
<sequence>MTSKAFQPAATALIVAIFIAAVLILQPLMRGARADFTEQQLYTLSDGTRNVLRGIDEPVDLTFVYTRRVGQDFPAVRAYATRVRELLDAYKAVAGPSLRIREIDPEPFSEAEDEALAAGIVAVDTDGNDPLYFGLIGGNTVDDERVIPFLAPEQEETLEYDLTRLIARLDRPEPPVVGVLSTLQGMSGDGRDSGYTFLREIAKGFTLEEINEDFFSLPEDMDVLIMVHPPELNDWQAWLVDQFLLRKGRAIIMVDPAAKTSQGSAFAGLGERQIRSDLGRFGPRWGVTLSDDALADTETALPIQAEAGEGRTTVLRHPLYLAAPPALMSHDSLITADLGRTVNFGAPGALILDEDSPFDHEVLISTGPAPSWIPADRAVTELSAQDTLELYEAQETAQPLAIRLHGALVSAFPDGAPNPDMPDDAVLAELARAEAETAAPHISTSERDAEILIIADADMVDDGLYVNLENSTAFADNGNFLMNALDVLSGDANLLSLRARASSRRPMKRVEAMRDEAQERFFDEQARLESSLAESQARLEELQQVGATDGFFEGDLEANLNDAERAELARLREDIVETRSRLRSIERDFRREIDGLEAWLKFFNIFGGPIIIGALGLFVWWRRRPGERR</sequence>
<reference evidence="6" key="1">
    <citation type="journal article" date="2019" name="Int. J. Syst. Evol. Microbiol.">
        <title>The Global Catalogue of Microorganisms (GCM) 10K type strain sequencing project: providing services to taxonomists for standard genome sequencing and annotation.</title>
        <authorList>
            <consortium name="The Broad Institute Genomics Platform"/>
            <consortium name="The Broad Institute Genome Sequencing Center for Infectious Disease"/>
            <person name="Wu L."/>
            <person name="Ma J."/>
        </authorList>
    </citation>
    <scope>NUCLEOTIDE SEQUENCE [LARGE SCALE GENOMIC DNA]</scope>
    <source>
        <strain evidence="6">CGMCC 1.15928</strain>
    </source>
</reference>
<proteinExistence type="predicted"/>
<keyword evidence="6" id="KW-1185">Reference proteome</keyword>
<dbReference type="EMBL" id="BMKF01000002">
    <property type="protein sequence ID" value="GGB73840.1"/>
    <property type="molecule type" value="Genomic_DNA"/>
</dbReference>
<evidence type="ECO:0000256" key="1">
    <source>
        <dbReference type="SAM" id="Coils"/>
    </source>
</evidence>
<dbReference type="Proteomes" id="UP000628854">
    <property type="component" value="Unassembled WGS sequence"/>
</dbReference>
<protein>
    <recommendedName>
        <fullName evidence="7">ABC transporter</fullName>
    </recommendedName>
</protein>
<evidence type="ECO:0000313" key="5">
    <source>
        <dbReference type="EMBL" id="GGB73840.1"/>
    </source>
</evidence>
<keyword evidence="2" id="KW-0812">Transmembrane</keyword>
<keyword evidence="1" id="KW-0175">Coiled coil</keyword>
<keyword evidence="2" id="KW-1133">Transmembrane helix</keyword>
<evidence type="ECO:0000259" key="4">
    <source>
        <dbReference type="Pfam" id="PF23357"/>
    </source>
</evidence>
<dbReference type="Pfam" id="PF23357">
    <property type="entry name" value="DUF7088"/>
    <property type="match status" value="1"/>
</dbReference>
<evidence type="ECO:0000313" key="6">
    <source>
        <dbReference type="Proteomes" id="UP000628854"/>
    </source>
</evidence>
<organism evidence="5 6">
    <name type="scientific">Henriciella pelagia</name>
    <dbReference type="NCBI Taxonomy" id="1977912"/>
    <lineage>
        <taxon>Bacteria</taxon>
        <taxon>Pseudomonadati</taxon>
        <taxon>Pseudomonadota</taxon>
        <taxon>Alphaproteobacteria</taxon>
        <taxon>Hyphomonadales</taxon>
        <taxon>Hyphomonadaceae</taxon>
        <taxon>Henriciella</taxon>
    </lineage>
</organism>
<feature type="transmembrane region" description="Helical" evidence="2">
    <location>
        <begin position="599"/>
        <end position="621"/>
    </location>
</feature>
<dbReference type="InterPro" id="IPR019196">
    <property type="entry name" value="ABC_transp_unknown"/>
</dbReference>
<dbReference type="Pfam" id="PF09822">
    <property type="entry name" value="ABC_transp_aux"/>
    <property type="match status" value="1"/>
</dbReference>
<name>A0ABQ1JP95_9PROT</name>
<gene>
    <name evidence="5" type="ORF">GCM10011503_23210</name>
</gene>
<accession>A0ABQ1JP95</accession>
<evidence type="ECO:0008006" key="7">
    <source>
        <dbReference type="Google" id="ProtNLM"/>
    </source>
</evidence>
<feature type="domain" description="ABC-type uncharacterised transport system" evidence="3">
    <location>
        <begin position="175"/>
        <end position="484"/>
    </location>
</feature>
<dbReference type="RefSeq" id="WP_084391960.1">
    <property type="nucleotide sequence ID" value="NZ_BMKF01000002.1"/>
</dbReference>
<keyword evidence="2" id="KW-0472">Membrane</keyword>
<dbReference type="InterPro" id="IPR055396">
    <property type="entry name" value="DUF7088"/>
</dbReference>
<evidence type="ECO:0000259" key="3">
    <source>
        <dbReference type="Pfam" id="PF09822"/>
    </source>
</evidence>
<evidence type="ECO:0000256" key="2">
    <source>
        <dbReference type="SAM" id="Phobius"/>
    </source>
</evidence>
<feature type="domain" description="DUF7088" evidence="4">
    <location>
        <begin position="38"/>
        <end position="133"/>
    </location>
</feature>